<dbReference type="EMBL" id="CM047897">
    <property type="protein sequence ID" value="KAJ0111268.1"/>
    <property type="molecule type" value="Genomic_DNA"/>
</dbReference>
<name>A0ACC1C6J3_9ROSI</name>
<organism evidence="1 2">
    <name type="scientific">Pistacia atlantica</name>
    <dbReference type="NCBI Taxonomy" id="434234"/>
    <lineage>
        <taxon>Eukaryota</taxon>
        <taxon>Viridiplantae</taxon>
        <taxon>Streptophyta</taxon>
        <taxon>Embryophyta</taxon>
        <taxon>Tracheophyta</taxon>
        <taxon>Spermatophyta</taxon>
        <taxon>Magnoliopsida</taxon>
        <taxon>eudicotyledons</taxon>
        <taxon>Gunneridae</taxon>
        <taxon>Pentapetalae</taxon>
        <taxon>rosids</taxon>
        <taxon>malvids</taxon>
        <taxon>Sapindales</taxon>
        <taxon>Anacardiaceae</taxon>
        <taxon>Pistacia</taxon>
    </lineage>
</organism>
<keyword evidence="2" id="KW-1185">Reference proteome</keyword>
<accession>A0ACC1C6J3</accession>
<proteinExistence type="predicted"/>
<evidence type="ECO:0000313" key="2">
    <source>
        <dbReference type="Proteomes" id="UP001164250"/>
    </source>
</evidence>
<reference evidence="2" key="1">
    <citation type="journal article" date="2023" name="G3 (Bethesda)">
        <title>Genome assembly and association tests identify interacting loci associated with vigor, precocity, and sex in interspecific pistachio rootstocks.</title>
        <authorList>
            <person name="Palmer W."/>
            <person name="Jacygrad E."/>
            <person name="Sagayaradj S."/>
            <person name="Cavanaugh K."/>
            <person name="Han R."/>
            <person name="Bertier L."/>
            <person name="Beede B."/>
            <person name="Kafkas S."/>
            <person name="Golino D."/>
            <person name="Preece J."/>
            <person name="Michelmore R."/>
        </authorList>
    </citation>
    <scope>NUCLEOTIDE SEQUENCE [LARGE SCALE GENOMIC DNA]</scope>
</reference>
<sequence length="156" mass="18394">MNPKTYHHISSNPSSVKSRFTRGFLRAFKKIKRQQRPYLYGRVKIAADKSLALAVGSRRAWSRALLWKIHYKAWRQRSRFNNKKKLLKENKKNKKNKKKKNDDEEVGFRHAKELRKLVPGGEAMDLCSLLDETAHYIKCLITQVQVMKSVDQIYSF</sequence>
<evidence type="ECO:0000313" key="1">
    <source>
        <dbReference type="EMBL" id="KAJ0111268.1"/>
    </source>
</evidence>
<gene>
    <name evidence="1" type="ORF">Patl1_03117</name>
</gene>
<comment type="caution">
    <text evidence="1">The sequence shown here is derived from an EMBL/GenBank/DDBJ whole genome shotgun (WGS) entry which is preliminary data.</text>
</comment>
<dbReference type="Proteomes" id="UP001164250">
    <property type="component" value="Chromosome 1"/>
</dbReference>
<protein>
    <submittedName>
        <fullName evidence="1">Uncharacterized protein</fullName>
    </submittedName>
</protein>